<protein>
    <submittedName>
        <fullName evidence="3">Related to ARP8 - Actin-related protein</fullName>
    </submittedName>
</protein>
<dbReference type="InterPro" id="IPR004000">
    <property type="entry name" value="Actin"/>
</dbReference>
<accession>A0A5C3EVR6</accession>
<feature type="region of interest" description="Disordered" evidence="2">
    <location>
        <begin position="713"/>
        <end position="809"/>
    </location>
</feature>
<feature type="compositionally biased region" description="Pro residues" evidence="2">
    <location>
        <begin position="1"/>
        <end position="16"/>
    </location>
</feature>
<dbReference type="OrthoDB" id="5572108at2759"/>
<feature type="compositionally biased region" description="Low complexity" evidence="2">
    <location>
        <begin position="164"/>
        <end position="200"/>
    </location>
</feature>
<feature type="compositionally biased region" description="Low complexity" evidence="2">
    <location>
        <begin position="75"/>
        <end position="86"/>
    </location>
</feature>
<dbReference type="AlphaFoldDB" id="A0A5C3EVR6"/>
<dbReference type="Pfam" id="PF00022">
    <property type="entry name" value="Actin"/>
    <property type="match status" value="2"/>
</dbReference>
<feature type="compositionally biased region" description="Low complexity" evidence="2">
    <location>
        <begin position="795"/>
        <end position="809"/>
    </location>
</feature>
<proteinExistence type="inferred from homology"/>
<dbReference type="SMART" id="SM00268">
    <property type="entry name" value="ACTIN"/>
    <property type="match status" value="1"/>
</dbReference>
<feature type="compositionally biased region" description="Acidic residues" evidence="2">
    <location>
        <begin position="236"/>
        <end position="246"/>
    </location>
</feature>
<dbReference type="Gene3D" id="3.90.640.10">
    <property type="entry name" value="Actin, Chain A, domain 4"/>
    <property type="match status" value="1"/>
</dbReference>
<dbReference type="InterPro" id="IPR043129">
    <property type="entry name" value="ATPase_NBD"/>
</dbReference>
<feature type="region of interest" description="Disordered" evidence="2">
    <location>
        <begin position="677"/>
        <end position="696"/>
    </location>
</feature>
<organism evidence="3 4">
    <name type="scientific">Pseudozyma flocculosa</name>
    <dbReference type="NCBI Taxonomy" id="84751"/>
    <lineage>
        <taxon>Eukaryota</taxon>
        <taxon>Fungi</taxon>
        <taxon>Dikarya</taxon>
        <taxon>Basidiomycota</taxon>
        <taxon>Ustilaginomycotina</taxon>
        <taxon>Ustilaginomycetes</taxon>
        <taxon>Ustilaginales</taxon>
        <taxon>Ustilaginaceae</taxon>
        <taxon>Pseudozyma</taxon>
    </lineage>
</organism>
<feature type="region of interest" description="Disordered" evidence="2">
    <location>
        <begin position="353"/>
        <end position="382"/>
    </location>
</feature>
<name>A0A5C3EVR6_9BASI</name>
<feature type="compositionally biased region" description="Pro residues" evidence="2">
    <location>
        <begin position="679"/>
        <end position="689"/>
    </location>
</feature>
<feature type="compositionally biased region" description="Low complexity" evidence="2">
    <location>
        <begin position="756"/>
        <end position="781"/>
    </location>
</feature>
<dbReference type="Proteomes" id="UP000323386">
    <property type="component" value="Unassembled WGS sequence"/>
</dbReference>
<reference evidence="3 4" key="1">
    <citation type="submission" date="2018-03" db="EMBL/GenBank/DDBJ databases">
        <authorList>
            <person name="Guldener U."/>
        </authorList>
    </citation>
    <scope>NUCLEOTIDE SEQUENCE [LARGE SCALE GENOMIC DNA]</scope>
    <source>
        <strain evidence="3 4">DAOM196992</strain>
    </source>
</reference>
<sequence length="965" mass="100797">MPPKKVSLPPNPPPDPSQSLPLAYSTFFPVAPLNAKNVSSSYLKTEAQTWISRSQAARDSQQNSASRGKKRKRQAAAAAAATAQGADGDDPDLTAAGIDDDEGDSEEEDAEGEPGKPSGPAARTIVIHPGSEFIRVGRATDLYPLTFPSAIARRPKLPQKQQVQASQPSAEAEPATAAPTDGANGDVGDAAAAAAPAANGSETSSEQQQPDEGDKQDSDSKAPKADDGDKDVDMNANDDGDGDGIETPEPTEAPVEAAAAAKGTRKGRKKDALDQGIDGIRNELRSIMRQEKLRPVGNGKALAANYNDGVSPEDVPEHNDFFGLDWTDDDAGGENTVLVGEKALRLASFSMPMTEKPKQTRRQAAGGSTATAEPKPDPQRPWKLFRPFQRGTLDLNAYEEHYGPSAAVQALLGDVRAILEHAIASPPEDPDSRQESGEVVAHGLGIPHDEWEEHTVILILPDLFSRSDLKALVELLLQDMGFAGACVQTEGVCATFGAGLSTACVVDLGAEQISVSCVEEGLVLPDTRMALSYGGKDISQFLGELFVRAKFPYREIDWQENVADALLLDTLKERLVTLNPADVGLNIHDFYLRLPGRPTVKYLFRTYDELILGPMSLFDPDVFALDRKEMLKGKFRAGYTDELPMDETVVEDAPELGVGYSADLPVTTAMQSCVKHLLPAPPPPPPPPAAAAAAGTPVPAATANGAAGANSVAGSAAAAGPPSETATPAGSAPPPDVSPALKLEDDKAQAADASRTGSPATNAPGGGAAAADSSTPALVAASASGEPSARPSPALPAGPSTAAAAAAGTAQASLDANAAAVPEEEPKPTVDIAYEASKVSLDQAVFNSILSCTSVSASAGEERVKKMANNILCVGGTALIPGLGSALEARLNALFATHYAQTTGDASNAPKVTVIPPPRDMDPRSLAWKGMAVFARLESANEMWIRREDWDLFGFRAVKEKTLFL</sequence>
<feature type="compositionally biased region" description="Basic and acidic residues" evidence="2">
    <location>
        <begin position="212"/>
        <end position="233"/>
    </location>
</feature>
<dbReference type="PANTHER" id="PTHR11937">
    <property type="entry name" value="ACTIN"/>
    <property type="match status" value="1"/>
</dbReference>
<feature type="region of interest" description="Disordered" evidence="2">
    <location>
        <begin position="41"/>
        <end position="126"/>
    </location>
</feature>
<gene>
    <name evidence="3" type="ORF">PSFLO_01809</name>
</gene>
<keyword evidence="4" id="KW-1185">Reference proteome</keyword>
<feature type="compositionally biased region" description="Polar residues" evidence="2">
    <location>
        <begin position="41"/>
        <end position="63"/>
    </location>
</feature>
<dbReference type="CDD" id="cd10206">
    <property type="entry name" value="ASKHA_NBD_Arp8-like"/>
    <property type="match status" value="1"/>
</dbReference>
<dbReference type="EMBL" id="OOIP01000004">
    <property type="protein sequence ID" value="SPO36338.1"/>
    <property type="molecule type" value="Genomic_DNA"/>
</dbReference>
<feature type="compositionally biased region" description="Low complexity" evidence="2">
    <location>
        <begin position="247"/>
        <end position="262"/>
    </location>
</feature>
<evidence type="ECO:0000313" key="4">
    <source>
        <dbReference type="Proteomes" id="UP000323386"/>
    </source>
</evidence>
<dbReference type="Gene3D" id="3.30.420.40">
    <property type="match status" value="3"/>
</dbReference>
<feature type="compositionally biased region" description="Acidic residues" evidence="2">
    <location>
        <begin position="87"/>
        <end position="112"/>
    </location>
</feature>
<feature type="compositionally biased region" description="Low complexity" evidence="2">
    <location>
        <begin position="713"/>
        <end position="730"/>
    </location>
</feature>
<evidence type="ECO:0000256" key="1">
    <source>
        <dbReference type="RuleBase" id="RU000487"/>
    </source>
</evidence>
<dbReference type="SUPFAM" id="SSF53067">
    <property type="entry name" value="Actin-like ATPase domain"/>
    <property type="match status" value="2"/>
</dbReference>
<feature type="compositionally biased region" description="Polar residues" evidence="2">
    <location>
        <begin position="201"/>
        <end position="210"/>
    </location>
</feature>
<feature type="region of interest" description="Disordered" evidence="2">
    <location>
        <begin position="1"/>
        <end position="20"/>
    </location>
</feature>
<feature type="region of interest" description="Disordered" evidence="2">
    <location>
        <begin position="150"/>
        <end position="279"/>
    </location>
</feature>
<evidence type="ECO:0000256" key="2">
    <source>
        <dbReference type="SAM" id="MobiDB-lite"/>
    </source>
</evidence>
<evidence type="ECO:0000313" key="3">
    <source>
        <dbReference type="EMBL" id="SPO36338.1"/>
    </source>
</evidence>
<comment type="similarity">
    <text evidence="1">Belongs to the actin family.</text>
</comment>